<feature type="chain" id="PRO_5045792769" description="serine-type D-Ala-D-Ala carboxypeptidase" evidence="16">
    <location>
        <begin position="24"/>
        <end position="583"/>
    </location>
</feature>
<comment type="function">
    <text evidence="1">Removes C-terminal D-alanyl residues from sugar-peptide cell wall precursors.</text>
</comment>
<keyword evidence="6" id="KW-0645">Protease</keyword>
<dbReference type="InterPro" id="IPR037167">
    <property type="entry name" value="Peptidase_S11_C_sf"/>
</dbReference>
<accession>A0ABR7EEJ6</accession>
<dbReference type="InterPro" id="IPR018044">
    <property type="entry name" value="Peptidase_S11"/>
</dbReference>
<keyword evidence="15" id="KW-0472">Membrane</keyword>
<feature type="region of interest" description="Disordered" evidence="14">
    <location>
        <begin position="540"/>
        <end position="583"/>
    </location>
</feature>
<dbReference type="SMART" id="SM00936">
    <property type="entry name" value="PBP5_C"/>
    <property type="match status" value="1"/>
</dbReference>
<feature type="compositionally biased region" description="Low complexity" evidence="14">
    <location>
        <begin position="50"/>
        <end position="63"/>
    </location>
</feature>
<reference evidence="18 19" key="1">
    <citation type="submission" date="2020-08" db="EMBL/GenBank/DDBJ databases">
        <title>Genome public.</title>
        <authorList>
            <person name="Liu C."/>
            <person name="Sun Q."/>
        </authorList>
    </citation>
    <scope>NUCLEOTIDE SEQUENCE [LARGE SCALE GENOMIC DNA]</scope>
    <source>
        <strain evidence="18 19">NSJ-35</strain>
    </source>
</reference>
<organism evidence="18 19">
    <name type="scientific">Christensenella tenuis</name>
    <dbReference type="NCBI Taxonomy" id="2763033"/>
    <lineage>
        <taxon>Bacteria</taxon>
        <taxon>Bacillati</taxon>
        <taxon>Bacillota</taxon>
        <taxon>Clostridia</taxon>
        <taxon>Christensenellales</taxon>
        <taxon>Christensenellaceae</taxon>
        <taxon>Christensenella</taxon>
    </lineage>
</organism>
<comment type="similarity">
    <text evidence="3 13">Belongs to the peptidase S11 family.</text>
</comment>
<evidence type="ECO:0000256" key="3">
    <source>
        <dbReference type="ARBA" id="ARBA00007164"/>
    </source>
</evidence>
<keyword evidence="11" id="KW-0961">Cell wall biogenesis/degradation</keyword>
<gene>
    <name evidence="18" type="ORF">H8S18_05565</name>
</gene>
<feature type="compositionally biased region" description="Pro residues" evidence="14">
    <location>
        <begin position="64"/>
        <end position="76"/>
    </location>
</feature>
<dbReference type="InterPro" id="IPR015956">
    <property type="entry name" value="Peniciliin-bd_prot_C_sf"/>
</dbReference>
<evidence type="ECO:0000259" key="17">
    <source>
        <dbReference type="SMART" id="SM00936"/>
    </source>
</evidence>
<dbReference type="SUPFAM" id="SSF69189">
    <property type="entry name" value="Penicillin-binding protein associated domain"/>
    <property type="match status" value="1"/>
</dbReference>
<feature type="compositionally biased region" description="Low complexity" evidence="14">
    <location>
        <begin position="32"/>
        <end position="42"/>
    </location>
</feature>
<dbReference type="Gene3D" id="3.40.710.10">
    <property type="entry name" value="DD-peptidase/beta-lactamase superfamily"/>
    <property type="match status" value="1"/>
</dbReference>
<evidence type="ECO:0000313" key="18">
    <source>
        <dbReference type="EMBL" id="MBC5647796.1"/>
    </source>
</evidence>
<dbReference type="Gene3D" id="2.60.410.10">
    <property type="entry name" value="D-Ala-D-Ala carboxypeptidase, C-terminal domain"/>
    <property type="match status" value="1"/>
</dbReference>
<keyword evidence="15" id="KW-1133">Transmembrane helix</keyword>
<comment type="catalytic activity">
    <reaction evidence="12">
        <text>Preferential cleavage: (Ac)2-L-Lys-D-Ala-|-D-Ala. Also transpeptidation of peptidyl-alanyl moieties that are N-acyl substituents of D-alanine.</text>
        <dbReference type="EC" id="3.4.16.4"/>
    </reaction>
</comment>
<keyword evidence="5 18" id="KW-0121">Carboxypeptidase</keyword>
<evidence type="ECO:0000256" key="2">
    <source>
        <dbReference type="ARBA" id="ARBA00004752"/>
    </source>
</evidence>
<feature type="transmembrane region" description="Helical" evidence="15">
    <location>
        <begin position="513"/>
        <end position="534"/>
    </location>
</feature>
<dbReference type="PANTHER" id="PTHR21581:SF6">
    <property type="entry name" value="TRAFFICKING PROTEIN PARTICLE COMPLEX SUBUNIT 12"/>
    <property type="match status" value="1"/>
</dbReference>
<dbReference type="Pfam" id="PF00768">
    <property type="entry name" value="Peptidase_S11"/>
    <property type="match status" value="1"/>
</dbReference>
<keyword evidence="10" id="KW-0573">Peptidoglycan synthesis</keyword>
<dbReference type="Proteomes" id="UP000606889">
    <property type="component" value="Unassembled WGS sequence"/>
</dbReference>
<keyword evidence="9" id="KW-0133">Cell shape</keyword>
<dbReference type="EMBL" id="JACOON010000002">
    <property type="protein sequence ID" value="MBC5647796.1"/>
    <property type="molecule type" value="Genomic_DNA"/>
</dbReference>
<evidence type="ECO:0000313" key="19">
    <source>
        <dbReference type="Proteomes" id="UP000606889"/>
    </source>
</evidence>
<evidence type="ECO:0000256" key="13">
    <source>
        <dbReference type="RuleBase" id="RU004016"/>
    </source>
</evidence>
<dbReference type="PANTHER" id="PTHR21581">
    <property type="entry name" value="D-ALANYL-D-ALANINE CARBOXYPEPTIDASE"/>
    <property type="match status" value="1"/>
</dbReference>
<dbReference type="InterPro" id="IPR001967">
    <property type="entry name" value="Peptidase_S11_N"/>
</dbReference>
<evidence type="ECO:0000256" key="7">
    <source>
        <dbReference type="ARBA" id="ARBA00022729"/>
    </source>
</evidence>
<comment type="pathway">
    <text evidence="2">Cell wall biogenesis; peptidoglycan biosynthesis.</text>
</comment>
<evidence type="ECO:0000256" key="4">
    <source>
        <dbReference type="ARBA" id="ARBA00012448"/>
    </source>
</evidence>
<evidence type="ECO:0000256" key="6">
    <source>
        <dbReference type="ARBA" id="ARBA00022670"/>
    </source>
</evidence>
<keyword evidence="7 16" id="KW-0732">Signal</keyword>
<evidence type="ECO:0000256" key="5">
    <source>
        <dbReference type="ARBA" id="ARBA00022645"/>
    </source>
</evidence>
<evidence type="ECO:0000256" key="9">
    <source>
        <dbReference type="ARBA" id="ARBA00022960"/>
    </source>
</evidence>
<protein>
    <recommendedName>
        <fullName evidence="4">serine-type D-Ala-D-Ala carboxypeptidase</fullName>
        <ecNumber evidence="4">3.4.16.4</ecNumber>
    </recommendedName>
</protein>
<dbReference type="Pfam" id="PF07943">
    <property type="entry name" value="PBP5_C"/>
    <property type="match status" value="1"/>
</dbReference>
<evidence type="ECO:0000256" key="8">
    <source>
        <dbReference type="ARBA" id="ARBA00022801"/>
    </source>
</evidence>
<comment type="caution">
    <text evidence="18">The sequence shown here is derived from an EMBL/GenBank/DDBJ whole genome shotgun (WGS) entry which is preliminary data.</text>
</comment>
<sequence length="583" mass="63147">MKKKFAWIVAVLMILTFPVAAFAETEPPEPSQEPTAQEQAEGQPEEAPQEEGAQQEQSAAPEASPTPEPTPTPTATPPETSETKEGAPEVDLSQITSLSAMLVDADTGEVLFAKNADWTIFPASTTKLMTAILVAENCKPEDMITFTVDMKTEVNKSGGSMMGLKNLPVDSQISVKDLFYGLMLCSGNDAAIVLGMHIAGTEQAFVDMMNRKAQELGMTGTHFINPHGLYIHNVGYDHYSTAADMAKLAVEAKKYPMITEAEVTQTYTYESLSDYCQVENLPPDTIENSNYLIHTPVSKPELATYLYDKATGMKTGTLENILPPGATEYIKSYGCLVASASDGSLNLIAVIFGDLSVGDKETGVPNAYARWDIAKYLFDYGFANYAKVDLAQFAAPVALTEQTENFAANDPEEGSLEVTADLTGVKSDTQLLDAATVQGLQDGSIKLEEKTNIDTPLQAPITQGQQIGTVTYSLNGQELYTAPLIAGRDVYPKGEEAATSEEYGVPVFTFEVWYLWVIVPAAAVLTLLIIRTVNKSRRRARYARRTAAGGNVRPGQTRTGGAVQRRNVDTRSSRSAGSRKHKL</sequence>
<keyword evidence="15" id="KW-0812">Transmembrane</keyword>
<dbReference type="InterPro" id="IPR012907">
    <property type="entry name" value="Peptidase_S11_C"/>
</dbReference>
<keyword evidence="19" id="KW-1185">Reference proteome</keyword>
<evidence type="ECO:0000256" key="1">
    <source>
        <dbReference type="ARBA" id="ARBA00003217"/>
    </source>
</evidence>
<dbReference type="PRINTS" id="PR00725">
    <property type="entry name" value="DADACBPTASE1"/>
</dbReference>
<name>A0ABR7EEJ6_9FIRM</name>
<evidence type="ECO:0000256" key="10">
    <source>
        <dbReference type="ARBA" id="ARBA00022984"/>
    </source>
</evidence>
<dbReference type="EC" id="3.4.16.4" evidence="4"/>
<evidence type="ECO:0000256" key="14">
    <source>
        <dbReference type="SAM" id="MobiDB-lite"/>
    </source>
</evidence>
<evidence type="ECO:0000256" key="15">
    <source>
        <dbReference type="SAM" id="Phobius"/>
    </source>
</evidence>
<dbReference type="InterPro" id="IPR012338">
    <property type="entry name" value="Beta-lactam/transpept-like"/>
</dbReference>
<keyword evidence="8" id="KW-0378">Hydrolase</keyword>
<feature type="region of interest" description="Disordered" evidence="14">
    <location>
        <begin position="24"/>
        <end position="90"/>
    </location>
</feature>
<dbReference type="GO" id="GO:0004180">
    <property type="term" value="F:carboxypeptidase activity"/>
    <property type="evidence" value="ECO:0007669"/>
    <property type="project" value="UniProtKB-KW"/>
</dbReference>
<proteinExistence type="inferred from homology"/>
<evidence type="ECO:0000256" key="12">
    <source>
        <dbReference type="ARBA" id="ARBA00034000"/>
    </source>
</evidence>
<feature type="signal peptide" evidence="16">
    <location>
        <begin position="1"/>
        <end position="23"/>
    </location>
</feature>
<evidence type="ECO:0000256" key="16">
    <source>
        <dbReference type="SAM" id="SignalP"/>
    </source>
</evidence>
<feature type="domain" description="Peptidase S11 D-Ala-D-Ala carboxypeptidase A C-terminal" evidence="17">
    <location>
        <begin position="400"/>
        <end position="492"/>
    </location>
</feature>
<evidence type="ECO:0000256" key="11">
    <source>
        <dbReference type="ARBA" id="ARBA00023316"/>
    </source>
</evidence>
<dbReference type="RefSeq" id="WP_186857309.1">
    <property type="nucleotide sequence ID" value="NZ_JACOON010000002.1"/>
</dbReference>
<dbReference type="SUPFAM" id="SSF56601">
    <property type="entry name" value="beta-lactamase/transpeptidase-like"/>
    <property type="match status" value="1"/>
</dbReference>